<dbReference type="PANTHER" id="PTHR31121">
    <property type="entry name" value="ALPHA-1,2 MANNOSYLTRANSFERASE KTR1"/>
    <property type="match status" value="1"/>
</dbReference>
<dbReference type="PANTHER" id="PTHR31121:SF6">
    <property type="entry name" value="ALPHA-1,2 MANNOSYLTRANSFERASE KTR1"/>
    <property type="match status" value="1"/>
</dbReference>
<evidence type="ECO:0000256" key="2">
    <source>
        <dbReference type="ARBA" id="ARBA00022679"/>
    </source>
</evidence>
<proteinExistence type="inferred from homology"/>
<keyword evidence="4" id="KW-0328">Glycosyltransferase</keyword>
<dbReference type="Pfam" id="PF01793">
    <property type="entry name" value="Glyco_transf_15"/>
    <property type="match status" value="1"/>
</dbReference>
<dbReference type="GeneID" id="25983694"/>
<accession>J6F0S4</accession>
<keyword evidence="2 4" id="KW-0808">Transferase</keyword>
<feature type="region of interest" description="Disordered" evidence="3">
    <location>
        <begin position="393"/>
        <end position="424"/>
    </location>
</feature>
<evidence type="ECO:0000256" key="3">
    <source>
        <dbReference type="SAM" id="MobiDB-lite"/>
    </source>
</evidence>
<dbReference type="GO" id="GO:0000026">
    <property type="term" value="F:alpha-1,2-mannosyltransferase activity"/>
    <property type="evidence" value="ECO:0007669"/>
    <property type="project" value="TreeGrafter"/>
</dbReference>
<dbReference type="OrthoDB" id="439943at2759"/>
<evidence type="ECO:0000256" key="1">
    <source>
        <dbReference type="ARBA" id="ARBA00007677"/>
    </source>
</evidence>
<comment type="caution">
    <text evidence="4">The sequence shown here is derived from an EMBL/GenBank/DDBJ whole genome shotgun (WGS) entry which is preliminary data.</text>
</comment>
<dbReference type="FunFam" id="3.90.550.10:FF:000051">
    <property type="entry name" value="Alpha-1,2-mannosyltransferase (Ktr4)"/>
    <property type="match status" value="1"/>
</dbReference>
<dbReference type="Gene3D" id="3.90.550.10">
    <property type="entry name" value="Spore Coat Polysaccharide Biosynthesis Protein SpsA, Chain A"/>
    <property type="match status" value="1"/>
</dbReference>
<sequence length="424" mass="49729">MISPRLKYVLAFVGTLVTLHLLLSIHPTYRDHTLPKALRPGSSSSSVTDETIVDIPEAAVPSPPTSEELRIAEEANSSRKKANAAFVVLARNSDLFEFLSSMRQVEDRFNHWARYDWVFLNDEPFDDQFKRYTSDLASGETKYGLIPKEIWEQPDWIDEDKAAKGREQMIKMKVIYGHSVPYRNMCRFNSGYFFRHELVLPYDYYWRVEPGIKLFCDLTYDPFLLMQEQEKVYGFTLSLLEYKETIPTLWEATKEFIKENPQYVVDGNAVDFISDDGGEDYNLCHFWSNFEIGDMRFWRSEAYIKYFEHLDKQGGFYYERWGDAPVHSLAAALFLPKEKIHWFDDIGYRHEPFQHCPQGKSNRDQKCWCDEKDSFDWHGYSCTRRWVAQFPDGTIRKPADGQRTAPWKRSDMPEQHPLINATAA</sequence>
<dbReference type="KEGG" id="tasa:A1Q1_00180"/>
<dbReference type="GO" id="GO:0016020">
    <property type="term" value="C:membrane"/>
    <property type="evidence" value="ECO:0007669"/>
    <property type="project" value="InterPro"/>
</dbReference>
<name>J6F0S4_TRIAS</name>
<dbReference type="HOGENOM" id="CLU_024327_4_4_1"/>
<evidence type="ECO:0000313" key="4">
    <source>
        <dbReference type="EMBL" id="EJT50514.1"/>
    </source>
</evidence>
<comment type="similarity">
    <text evidence="1">Belongs to the glycosyltransferase 15 family.</text>
</comment>
<organism evidence="4 5">
    <name type="scientific">Trichosporon asahii var. asahii (strain ATCC 90039 / CBS 2479 / JCM 2466 / KCTC 7840 / NBRC 103889/ NCYC 2677 / UAMH 7654)</name>
    <name type="common">Yeast</name>
    <dbReference type="NCBI Taxonomy" id="1186058"/>
    <lineage>
        <taxon>Eukaryota</taxon>
        <taxon>Fungi</taxon>
        <taxon>Dikarya</taxon>
        <taxon>Basidiomycota</taxon>
        <taxon>Agaricomycotina</taxon>
        <taxon>Tremellomycetes</taxon>
        <taxon>Trichosporonales</taxon>
        <taxon>Trichosporonaceae</taxon>
        <taxon>Trichosporon</taxon>
    </lineage>
</organism>
<dbReference type="GO" id="GO:0000032">
    <property type="term" value="P:cell wall mannoprotein biosynthetic process"/>
    <property type="evidence" value="ECO:0007669"/>
    <property type="project" value="TreeGrafter"/>
</dbReference>
<dbReference type="Proteomes" id="UP000002748">
    <property type="component" value="Unassembled WGS sequence"/>
</dbReference>
<dbReference type="InterPro" id="IPR029044">
    <property type="entry name" value="Nucleotide-diphossugar_trans"/>
</dbReference>
<dbReference type="VEuPathDB" id="FungiDB:A1Q1_00180"/>
<protein>
    <submittedName>
        <fullName evidence="4">Alpha-1,2-mannosyltransferase</fullName>
    </submittedName>
</protein>
<dbReference type="RefSeq" id="XP_014181983.1">
    <property type="nucleotide sequence ID" value="XM_014326508.1"/>
</dbReference>
<evidence type="ECO:0000313" key="5">
    <source>
        <dbReference type="Proteomes" id="UP000002748"/>
    </source>
</evidence>
<reference evidence="4 5" key="1">
    <citation type="journal article" date="2012" name="Eukaryot. Cell">
        <title>Draft genome sequence of CBS 2479, the standard type strain of Trichosporon asahii.</title>
        <authorList>
            <person name="Yang R.Y."/>
            <person name="Li H.T."/>
            <person name="Zhu H."/>
            <person name="Zhou G.P."/>
            <person name="Wang M."/>
            <person name="Wang L."/>
        </authorList>
    </citation>
    <scope>NUCLEOTIDE SEQUENCE [LARGE SCALE GENOMIC DNA]</scope>
    <source>
        <strain evidence="5">ATCC 90039 / CBS 2479 / JCM 2466 / KCTC 7840 / NCYC 2677 / UAMH 7654</strain>
    </source>
</reference>
<dbReference type="EMBL" id="ALBS01000100">
    <property type="protein sequence ID" value="EJT50514.1"/>
    <property type="molecule type" value="Genomic_DNA"/>
</dbReference>
<dbReference type="GO" id="GO:0006487">
    <property type="term" value="P:protein N-linked glycosylation"/>
    <property type="evidence" value="ECO:0007669"/>
    <property type="project" value="TreeGrafter"/>
</dbReference>
<dbReference type="InterPro" id="IPR002685">
    <property type="entry name" value="Glyco_trans_15"/>
</dbReference>
<dbReference type="GO" id="GO:0005794">
    <property type="term" value="C:Golgi apparatus"/>
    <property type="evidence" value="ECO:0007669"/>
    <property type="project" value="TreeGrafter"/>
</dbReference>
<dbReference type="AlphaFoldDB" id="J6F0S4"/>
<gene>
    <name evidence="4" type="ORF">A1Q1_00180</name>
</gene>
<dbReference type="SUPFAM" id="SSF53448">
    <property type="entry name" value="Nucleotide-diphospho-sugar transferases"/>
    <property type="match status" value="1"/>
</dbReference>